<keyword evidence="4" id="KW-1185">Reference proteome</keyword>
<comment type="similarity">
    <text evidence="1 2">Belongs to the RNase T2 family.</text>
</comment>
<dbReference type="GO" id="GO:0003723">
    <property type="term" value="F:RNA binding"/>
    <property type="evidence" value="ECO:0007669"/>
    <property type="project" value="InterPro"/>
</dbReference>
<dbReference type="PROSITE" id="PS00530">
    <property type="entry name" value="RNASE_T2_1"/>
    <property type="match status" value="1"/>
</dbReference>
<dbReference type="GeneID" id="66115641"/>
<protein>
    <submittedName>
        <fullName evidence="3">Ribonuclease T2-like</fullName>
    </submittedName>
</protein>
<dbReference type="EMBL" id="JAHMUF010000002">
    <property type="protein sequence ID" value="KAG7195882.1"/>
    <property type="molecule type" value="Genomic_DNA"/>
</dbReference>
<sequence>MTGSNSSSGGLLVQTQFWDYYPAVGDDNLFTVHGLWPDFCNGNYEVSCCNDLNITKDYDFESLFTKFDDYDSYQFMKRNWLNLKNNGPDLWVNEWNKHGTCVRTMRPKCYDKNDMKGRNLYEYFTKTLELFYQLPTYQWMVEAGIYPDAKNKYKLSEVEEALTKGYGKKPHISCNRHGAIKEVYYFHIVKGSVRDGEFERTDAIIYKPPKYECPDKVKWYPKGWTPNDI</sequence>
<dbReference type="PANTHER" id="PTHR11240:SF22">
    <property type="entry name" value="RIBONUCLEASE T2"/>
    <property type="match status" value="1"/>
</dbReference>
<name>A0A9P7VDX1_9ASCO</name>
<dbReference type="AlphaFoldDB" id="A0A9P7VDX1"/>
<dbReference type="SUPFAM" id="SSF55895">
    <property type="entry name" value="Ribonuclease Rh-like"/>
    <property type="match status" value="1"/>
</dbReference>
<dbReference type="Gene3D" id="3.90.730.10">
    <property type="entry name" value="Ribonuclease T2-like"/>
    <property type="match status" value="1"/>
</dbReference>
<dbReference type="InterPro" id="IPR001568">
    <property type="entry name" value="RNase_T2-like"/>
</dbReference>
<dbReference type="PANTHER" id="PTHR11240">
    <property type="entry name" value="RIBONUCLEASE T2"/>
    <property type="match status" value="1"/>
</dbReference>
<dbReference type="RefSeq" id="XP_043051427.1">
    <property type="nucleotide sequence ID" value="XM_043193039.1"/>
</dbReference>
<dbReference type="Pfam" id="PF00445">
    <property type="entry name" value="Ribonuclease_T2"/>
    <property type="match status" value="1"/>
</dbReference>
<organism evidence="3 4">
    <name type="scientific">Scheffersomyces spartinae</name>
    <dbReference type="NCBI Taxonomy" id="45513"/>
    <lineage>
        <taxon>Eukaryota</taxon>
        <taxon>Fungi</taxon>
        <taxon>Dikarya</taxon>
        <taxon>Ascomycota</taxon>
        <taxon>Saccharomycotina</taxon>
        <taxon>Pichiomycetes</taxon>
        <taxon>Debaryomycetaceae</taxon>
        <taxon>Scheffersomyces</taxon>
    </lineage>
</organism>
<evidence type="ECO:0000256" key="2">
    <source>
        <dbReference type="RuleBase" id="RU004328"/>
    </source>
</evidence>
<dbReference type="GO" id="GO:0006401">
    <property type="term" value="P:RNA catabolic process"/>
    <property type="evidence" value="ECO:0007669"/>
    <property type="project" value="TreeGrafter"/>
</dbReference>
<dbReference type="OrthoDB" id="435754at2759"/>
<gene>
    <name evidence="3" type="primary">RNY1_2</name>
    <name evidence="3" type="ORF">KQ657_002267</name>
</gene>
<accession>A0A9P7VDX1</accession>
<evidence type="ECO:0000256" key="1">
    <source>
        <dbReference type="ARBA" id="ARBA00007469"/>
    </source>
</evidence>
<dbReference type="GO" id="GO:0033897">
    <property type="term" value="F:ribonuclease T2 activity"/>
    <property type="evidence" value="ECO:0007669"/>
    <property type="project" value="InterPro"/>
</dbReference>
<proteinExistence type="inferred from homology"/>
<reference evidence="3" key="1">
    <citation type="submission" date="2021-03" db="EMBL/GenBank/DDBJ databases">
        <authorList>
            <person name="Palmer J.M."/>
        </authorList>
    </citation>
    <scope>NUCLEOTIDE SEQUENCE</scope>
    <source>
        <strain evidence="3">ARV_011</strain>
    </source>
</reference>
<dbReference type="GO" id="GO:0005576">
    <property type="term" value="C:extracellular region"/>
    <property type="evidence" value="ECO:0007669"/>
    <property type="project" value="TreeGrafter"/>
</dbReference>
<dbReference type="Proteomes" id="UP000790833">
    <property type="component" value="Unassembled WGS sequence"/>
</dbReference>
<dbReference type="InterPro" id="IPR018188">
    <property type="entry name" value="RNase_T2_His_AS_1"/>
</dbReference>
<evidence type="ECO:0000313" key="4">
    <source>
        <dbReference type="Proteomes" id="UP000790833"/>
    </source>
</evidence>
<dbReference type="InterPro" id="IPR036430">
    <property type="entry name" value="RNase_T2-like_sf"/>
</dbReference>
<evidence type="ECO:0000313" key="3">
    <source>
        <dbReference type="EMBL" id="KAG7195882.1"/>
    </source>
</evidence>
<comment type="caution">
    <text evidence="3">The sequence shown here is derived from an EMBL/GenBank/DDBJ whole genome shotgun (WGS) entry which is preliminary data.</text>
</comment>